<protein>
    <submittedName>
        <fullName evidence="1">Uncharacterized protein</fullName>
    </submittedName>
</protein>
<gene>
    <name evidence="1" type="ORF">JF922_09965</name>
</gene>
<reference evidence="1" key="1">
    <citation type="submission" date="2020-10" db="EMBL/GenBank/DDBJ databases">
        <title>Ca. Dormibacterota MAGs.</title>
        <authorList>
            <person name="Montgomery K."/>
        </authorList>
    </citation>
    <scope>NUCLEOTIDE SEQUENCE [LARGE SCALE GENOMIC DNA]</scope>
    <source>
        <strain evidence="1">SC8812_S17_10</strain>
    </source>
</reference>
<evidence type="ECO:0000313" key="1">
    <source>
        <dbReference type="EMBL" id="MBJ7598396.1"/>
    </source>
</evidence>
<proteinExistence type="predicted"/>
<keyword evidence="2" id="KW-1185">Reference proteome</keyword>
<dbReference type="AlphaFoldDB" id="A0A934K8E5"/>
<accession>A0A934K8E5</accession>
<organism evidence="1 2">
    <name type="scientific">Candidatus Nephthysia bennettiae</name>
    <dbReference type="NCBI Taxonomy" id="3127016"/>
    <lineage>
        <taxon>Bacteria</taxon>
        <taxon>Bacillati</taxon>
        <taxon>Candidatus Dormiibacterota</taxon>
        <taxon>Candidatus Dormibacteria</taxon>
        <taxon>Candidatus Dormibacterales</taxon>
        <taxon>Candidatus Dormibacteraceae</taxon>
        <taxon>Candidatus Nephthysia</taxon>
    </lineage>
</organism>
<dbReference type="RefSeq" id="WP_338201362.1">
    <property type="nucleotide sequence ID" value="NZ_JAEKNR010000106.1"/>
</dbReference>
<sequence length="52" mass="5683">MSSDATQPSEPGWLGIEVALCGEHAQVLDKRERYEQFIRALAAQGLLPTDAL</sequence>
<name>A0A934K8E5_9BACT</name>
<dbReference type="Proteomes" id="UP000612893">
    <property type="component" value="Unassembled WGS sequence"/>
</dbReference>
<dbReference type="EMBL" id="JAEKNR010000106">
    <property type="protein sequence ID" value="MBJ7598396.1"/>
    <property type="molecule type" value="Genomic_DNA"/>
</dbReference>
<evidence type="ECO:0000313" key="2">
    <source>
        <dbReference type="Proteomes" id="UP000612893"/>
    </source>
</evidence>
<comment type="caution">
    <text evidence="1">The sequence shown here is derived from an EMBL/GenBank/DDBJ whole genome shotgun (WGS) entry which is preliminary data.</text>
</comment>